<accession>A0A6J6DPS8</accession>
<keyword evidence="1" id="KW-1133">Transmembrane helix</keyword>
<feature type="transmembrane region" description="Helical" evidence="1">
    <location>
        <begin position="34"/>
        <end position="54"/>
    </location>
</feature>
<reference evidence="2" key="1">
    <citation type="submission" date="2020-05" db="EMBL/GenBank/DDBJ databases">
        <authorList>
            <person name="Chiriac C."/>
            <person name="Salcher M."/>
            <person name="Ghai R."/>
            <person name="Kavagutti S V."/>
        </authorList>
    </citation>
    <scope>NUCLEOTIDE SEQUENCE</scope>
</reference>
<keyword evidence="1" id="KW-0472">Membrane</keyword>
<evidence type="ECO:0000256" key="1">
    <source>
        <dbReference type="SAM" id="Phobius"/>
    </source>
</evidence>
<keyword evidence="1" id="KW-0812">Transmembrane</keyword>
<sequence length="90" mass="9538">MESLALLVSIILLAILLLGGLSFVTVIRTPRSQLGRALAFVIGVAAVLSGAWLALLRVGIGARFFGVLVFCFGAISLLRIIRARRTDSGK</sequence>
<feature type="transmembrane region" description="Helical" evidence="1">
    <location>
        <begin position="6"/>
        <end position="27"/>
    </location>
</feature>
<evidence type="ECO:0000313" key="2">
    <source>
        <dbReference type="EMBL" id="CAB4564173.1"/>
    </source>
</evidence>
<proteinExistence type="predicted"/>
<feature type="transmembrane region" description="Helical" evidence="1">
    <location>
        <begin position="60"/>
        <end position="81"/>
    </location>
</feature>
<dbReference type="EMBL" id="CAEZTI010000094">
    <property type="protein sequence ID" value="CAB4564173.1"/>
    <property type="molecule type" value="Genomic_DNA"/>
</dbReference>
<organism evidence="2">
    <name type="scientific">freshwater metagenome</name>
    <dbReference type="NCBI Taxonomy" id="449393"/>
    <lineage>
        <taxon>unclassified sequences</taxon>
        <taxon>metagenomes</taxon>
        <taxon>ecological metagenomes</taxon>
    </lineage>
</organism>
<gene>
    <name evidence="2" type="ORF">UFOPK1619_00564</name>
</gene>
<name>A0A6J6DPS8_9ZZZZ</name>
<protein>
    <submittedName>
        <fullName evidence="2">Unannotated protein</fullName>
    </submittedName>
</protein>
<dbReference type="AlphaFoldDB" id="A0A6J6DPS8"/>